<dbReference type="PANTHER" id="PTHR23150:SF19">
    <property type="entry name" value="FORMYLGLYCINE-GENERATING ENZYME"/>
    <property type="match status" value="1"/>
</dbReference>
<dbReference type="Proteomes" id="UP000315017">
    <property type="component" value="Chromosome"/>
</dbReference>
<evidence type="ECO:0000313" key="4">
    <source>
        <dbReference type="EMBL" id="QDU25034.1"/>
    </source>
</evidence>
<dbReference type="Pfam" id="PF03781">
    <property type="entry name" value="FGE-sulfatase"/>
    <property type="match status" value="1"/>
</dbReference>
<dbReference type="InterPro" id="IPR016187">
    <property type="entry name" value="CTDL_fold"/>
</dbReference>
<sequence length="605" mass="66046" precursor="true">MRTLSVLCCQFTSLIVGVYLIAVTASGAEPGSDRGSVQEIKNSVGMKLLFIPPGKFLMGSPESEPGREAQEVQHEVELTKGFYLGTHEVTFGQFKQFVADTNYQTEGERDGKGAYGANEAGKIEEMHARFTWKTPGFEQTDEHPVVDVSWQDAKAFCNWLSEKEKKTYRLATEAEWEYACRAGTKTAYVHGDDPEGLATVGNGADATARAKFPGWSIGIQGKDGHLFTAPVGQFKANAFSLYDMHGNVWEWCEDWYVPNSHPQEKQIDPTGPATGKAKVQRGGGWSSDSKRLRSAARVGRDQSAYRGCYLGFRVVLEQSPAEAPKESGTAAEKPAGGRVAYMLLVNGAVTDAVVKAANIEGHRSVVAPYIGTWHDIKGMERIQSGRLDRLERGEIDTLLIGTLHCYPHAETWNNHVGLDSTPAGLAALGVKNNPTFHIVWQTYVWPVGQMPKDGKKTLDVAAMKKRAASEPLKELEKLVDAINEKHGRKVVLISPVGVATIKLVEMVAEGKFPGITDPADLWTEFNMHSNRHVLALTAYCNVATMYGVSPIGLKPDFSQVTYGGGGKGPGIQSMEGITEEQRVILQNIAWEAVSKYPHAGFATTK</sequence>
<feature type="signal peptide" evidence="2">
    <location>
        <begin position="1"/>
        <end position="27"/>
    </location>
</feature>
<evidence type="ECO:0000259" key="3">
    <source>
        <dbReference type="Pfam" id="PF03781"/>
    </source>
</evidence>
<evidence type="ECO:0000256" key="2">
    <source>
        <dbReference type="SAM" id="SignalP"/>
    </source>
</evidence>
<accession>A0A517Y478</accession>
<dbReference type="EMBL" id="CP036274">
    <property type="protein sequence ID" value="QDU25034.1"/>
    <property type="molecule type" value="Genomic_DNA"/>
</dbReference>
<dbReference type="InterPro" id="IPR005532">
    <property type="entry name" value="SUMF_dom"/>
</dbReference>
<protein>
    <submittedName>
        <fullName evidence="4">Serine/threonine-protein kinase pkn1</fullName>
        <ecNumber evidence="4">2.7.11.1</ecNumber>
    </submittedName>
</protein>
<keyword evidence="4" id="KW-0808">Transferase</keyword>
<gene>
    <name evidence="4" type="primary">pkn1_1</name>
    <name evidence="4" type="ORF">ETAA8_00950</name>
</gene>
<dbReference type="InterPro" id="IPR051043">
    <property type="entry name" value="Sulfatase_Mod_Factor_Kinase"/>
</dbReference>
<dbReference type="GO" id="GO:0120147">
    <property type="term" value="F:formylglycine-generating oxidase activity"/>
    <property type="evidence" value="ECO:0007669"/>
    <property type="project" value="TreeGrafter"/>
</dbReference>
<dbReference type="Gene3D" id="3.90.1580.10">
    <property type="entry name" value="paralog of FGE (formylglycine-generating enzyme)"/>
    <property type="match status" value="1"/>
</dbReference>
<dbReference type="RefSeq" id="WP_145083272.1">
    <property type="nucleotide sequence ID" value="NZ_CP036274.1"/>
</dbReference>
<feature type="chain" id="PRO_5022104797" evidence="2">
    <location>
        <begin position="28"/>
        <end position="605"/>
    </location>
</feature>
<feature type="region of interest" description="Disordered" evidence="1">
    <location>
        <begin position="264"/>
        <end position="291"/>
    </location>
</feature>
<dbReference type="KEGG" id="aagg:ETAA8_00950"/>
<evidence type="ECO:0000256" key="1">
    <source>
        <dbReference type="SAM" id="MobiDB-lite"/>
    </source>
</evidence>
<dbReference type="InterPro" id="IPR042095">
    <property type="entry name" value="SUMF_sf"/>
</dbReference>
<evidence type="ECO:0000313" key="5">
    <source>
        <dbReference type="Proteomes" id="UP000315017"/>
    </source>
</evidence>
<feature type="domain" description="Sulfatase-modifying factor enzyme-like" evidence="3">
    <location>
        <begin position="48"/>
        <end position="315"/>
    </location>
</feature>
<dbReference type="PANTHER" id="PTHR23150">
    <property type="entry name" value="SULFATASE MODIFYING FACTOR 1, 2"/>
    <property type="match status" value="1"/>
</dbReference>
<proteinExistence type="predicted"/>
<reference evidence="4 5" key="1">
    <citation type="submission" date="2019-02" db="EMBL/GenBank/DDBJ databases">
        <title>Deep-cultivation of Planctomycetes and their phenomic and genomic characterization uncovers novel biology.</title>
        <authorList>
            <person name="Wiegand S."/>
            <person name="Jogler M."/>
            <person name="Boedeker C."/>
            <person name="Pinto D."/>
            <person name="Vollmers J."/>
            <person name="Rivas-Marin E."/>
            <person name="Kohn T."/>
            <person name="Peeters S.H."/>
            <person name="Heuer A."/>
            <person name="Rast P."/>
            <person name="Oberbeckmann S."/>
            <person name="Bunk B."/>
            <person name="Jeske O."/>
            <person name="Meyerdierks A."/>
            <person name="Storesund J.E."/>
            <person name="Kallscheuer N."/>
            <person name="Luecker S."/>
            <person name="Lage O.M."/>
            <person name="Pohl T."/>
            <person name="Merkel B.J."/>
            <person name="Hornburger P."/>
            <person name="Mueller R.-W."/>
            <person name="Bruemmer F."/>
            <person name="Labrenz M."/>
            <person name="Spormann A.M."/>
            <person name="Op den Camp H."/>
            <person name="Overmann J."/>
            <person name="Amann R."/>
            <person name="Jetten M.S.M."/>
            <person name="Mascher T."/>
            <person name="Medema M.H."/>
            <person name="Devos D.P."/>
            <person name="Kaster A.-K."/>
            <person name="Ovreas L."/>
            <person name="Rohde M."/>
            <person name="Galperin M.Y."/>
            <person name="Jogler C."/>
        </authorList>
    </citation>
    <scope>NUCLEOTIDE SEQUENCE [LARGE SCALE GENOMIC DNA]</scope>
    <source>
        <strain evidence="4 5">ETA_A8</strain>
    </source>
</reference>
<dbReference type="EC" id="2.7.11.1" evidence="4"/>
<dbReference type="OrthoDB" id="9812426at2"/>
<dbReference type="SUPFAM" id="SSF56436">
    <property type="entry name" value="C-type lectin-like"/>
    <property type="match status" value="1"/>
</dbReference>
<organism evidence="4 5">
    <name type="scientific">Anatilimnocola aggregata</name>
    <dbReference type="NCBI Taxonomy" id="2528021"/>
    <lineage>
        <taxon>Bacteria</taxon>
        <taxon>Pseudomonadati</taxon>
        <taxon>Planctomycetota</taxon>
        <taxon>Planctomycetia</taxon>
        <taxon>Pirellulales</taxon>
        <taxon>Pirellulaceae</taxon>
        <taxon>Anatilimnocola</taxon>
    </lineage>
</organism>
<keyword evidence="2" id="KW-0732">Signal</keyword>
<keyword evidence="5" id="KW-1185">Reference proteome</keyword>
<keyword evidence="4" id="KW-0418">Kinase</keyword>
<dbReference type="GO" id="GO:0004674">
    <property type="term" value="F:protein serine/threonine kinase activity"/>
    <property type="evidence" value="ECO:0007669"/>
    <property type="project" value="UniProtKB-EC"/>
</dbReference>
<dbReference type="AlphaFoldDB" id="A0A517Y478"/>
<name>A0A517Y478_9BACT</name>